<evidence type="ECO:0000259" key="12">
    <source>
        <dbReference type="Pfam" id="PF06750"/>
    </source>
</evidence>
<feature type="transmembrane region" description="Helical" evidence="10">
    <location>
        <begin position="232"/>
        <end position="253"/>
    </location>
</feature>
<feature type="transmembrane region" description="Helical" evidence="10">
    <location>
        <begin position="102"/>
        <end position="120"/>
    </location>
</feature>
<comment type="similarity">
    <text evidence="2 8">Belongs to the peptidase A24 family.</text>
</comment>
<dbReference type="PANTHER" id="PTHR30487:SF0">
    <property type="entry name" value="PREPILIN LEADER PEPTIDASE_N-METHYLTRANSFERASE-RELATED"/>
    <property type="match status" value="1"/>
</dbReference>
<keyword evidence="9" id="KW-0645">Protease</keyword>
<feature type="domain" description="Prepilin type IV endopeptidase peptidase" evidence="11">
    <location>
        <begin position="109"/>
        <end position="222"/>
    </location>
</feature>
<dbReference type="InterPro" id="IPR014032">
    <property type="entry name" value="Peptidase_A24A_bac"/>
</dbReference>
<keyword evidence="9" id="KW-0378">Hydrolase</keyword>
<dbReference type="PANTHER" id="PTHR30487">
    <property type="entry name" value="TYPE 4 PREPILIN-LIKE PROTEINS LEADER PEPTIDE-PROCESSING ENZYME"/>
    <property type="match status" value="1"/>
</dbReference>
<dbReference type="EC" id="3.4.23.43" evidence="9"/>
<proteinExistence type="inferred from homology"/>
<evidence type="ECO:0000256" key="5">
    <source>
        <dbReference type="ARBA" id="ARBA00022692"/>
    </source>
</evidence>
<dbReference type="InterPro" id="IPR010627">
    <property type="entry name" value="Prepilin_pept_A24_N"/>
</dbReference>
<dbReference type="GO" id="GO:0004190">
    <property type="term" value="F:aspartic-type endopeptidase activity"/>
    <property type="evidence" value="ECO:0007669"/>
    <property type="project" value="UniProtKB-EC"/>
</dbReference>
<dbReference type="InterPro" id="IPR000045">
    <property type="entry name" value="Prepilin_IV_endopep_pep"/>
</dbReference>
<feature type="transmembrane region" description="Helical" evidence="10">
    <location>
        <begin position="161"/>
        <end position="180"/>
    </location>
</feature>
<dbReference type="GO" id="GO:0006465">
    <property type="term" value="P:signal peptide processing"/>
    <property type="evidence" value="ECO:0007669"/>
    <property type="project" value="TreeGrafter"/>
</dbReference>
<keyword evidence="6 10" id="KW-1133">Transmembrane helix</keyword>
<evidence type="ECO:0000256" key="7">
    <source>
        <dbReference type="ARBA" id="ARBA00023136"/>
    </source>
</evidence>
<evidence type="ECO:0000256" key="6">
    <source>
        <dbReference type="ARBA" id="ARBA00022989"/>
    </source>
</evidence>
<keyword evidence="7 10" id="KW-0472">Membrane</keyword>
<dbReference type="Pfam" id="PF06750">
    <property type="entry name" value="A24_N_bact"/>
    <property type="match status" value="1"/>
</dbReference>
<organism evidence="13 14">
    <name type="scientific">Candidatus Uhrbacteria bacterium RIFCSPLOWO2_01_FULL_47_24</name>
    <dbReference type="NCBI Taxonomy" id="1802401"/>
    <lineage>
        <taxon>Bacteria</taxon>
        <taxon>Candidatus Uhriibacteriota</taxon>
    </lineage>
</organism>
<evidence type="ECO:0000256" key="2">
    <source>
        <dbReference type="ARBA" id="ARBA00005801"/>
    </source>
</evidence>
<keyword evidence="9" id="KW-0489">Methyltransferase</keyword>
<comment type="subcellular location">
    <subcellularLocation>
        <location evidence="1">Cell inner membrane</location>
        <topology evidence="1">Multi-pass membrane protein</topology>
    </subcellularLocation>
    <subcellularLocation>
        <location evidence="9">Cell membrane</location>
        <topology evidence="9">Multi-pass membrane protein</topology>
    </subcellularLocation>
</comment>
<comment type="function">
    <text evidence="9">Plays an essential role in type IV pili and type II pseudopili formation by proteolytically removing the leader sequence from substrate proteins and subsequently monomethylating the alpha-amino group of the newly exposed N-terminal phenylalanine.</text>
</comment>
<dbReference type="PRINTS" id="PR00864">
    <property type="entry name" value="PREPILNPTASE"/>
</dbReference>
<evidence type="ECO:0000256" key="1">
    <source>
        <dbReference type="ARBA" id="ARBA00004429"/>
    </source>
</evidence>
<evidence type="ECO:0000256" key="9">
    <source>
        <dbReference type="RuleBase" id="RU003794"/>
    </source>
</evidence>
<evidence type="ECO:0000256" key="8">
    <source>
        <dbReference type="RuleBase" id="RU003793"/>
    </source>
</evidence>
<keyword evidence="5 9" id="KW-0812">Transmembrane</keyword>
<protein>
    <recommendedName>
        <fullName evidence="9">Prepilin leader peptidase/N-methyltransferase</fullName>
        <ecNumber evidence="9">2.1.1.-</ecNumber>
        <ecNumber evidence="9">3.4.23.43</ecNumber>
    </recommendedName>
</protein>
<evidence type="ECO:0000256" key="4">
    <source>
        <dbReference type="ARBA" id="ARBA00022519"/>
    </source>
</evidence>
<feature type="domain" description="Prepilin peptidase A24 N-terminal" evidence="12">
    <location>
        <begin position="6"/>
        <end position="88"/>
    </location>
</feature>
<reference evidence="13 14" key="1">
    <citation type="journal article" date="2016" name="Nat. Commun.">
        <title>Thousands of microbial genomes shed light on interconnected biogeochemical processes in an aquifer system.</title>
        <authorList>
            <person name="Anantharaman K."/>
            <person name="Brown C.T."/>
            <person name="Hug L.A."/>
            <person name="Sharon I."/>
            <person name="Castelle C.J."/>
            <person name="Probst A.J."/>
            <person name="Thomas B.C."/>
            <person name="Singh A."/>
            <person name="Wilkins M.J."/>
            <person name="Karaoz U."/>
            <person name="Brodie E.L."/>
            <person name="Williams K.H."/>
            <person name="Hubbard S.S."/>
            <person name="Banfield J.F."/>
        </authorList>
    </citation>
    <scope>NUCLEOTIDE SEQUENCE [LARGE SCALE GENOMIC DNA]</scope>
</reference>
<keyword evidence="9" id="KW-0511">Multifunctional enzyme</keyword>
<comment type="caution">
    <text evidence="13">The sequence shown here is derived from an EMBL/GenBank/DDBJ whole genome shotgun (WGS) entry which is preliminary data.</text>
</comment>
<dbReference type="Pfam" id="PF01478">
    <property type="entry name" value="Peptidase_A24"/>
    <property type="match status" value="1"/>
</dbReference>
<dbReference type="EC" id="2.1.1.-" evidence="9"/>
<accession>A0A1F7UU81</accession>
<keyword evidence="9" id="KW-0808">Transferase</keyword>
<evidence type="ECO:0000256" key="10">
    <source>
        <dbReference type="SAM" id="Phobius"/>
    </source>
</evidence>
<dbReference type="GO" id="GO:0032259">
    <property type="term" value="P:methylation"/>
    <property type="evidence" value="ECO:0007669"/>
    <property type="project" value="UniProtKB-KW"/>
</dbReference>
<evidence type="ECO:0000256" key="3">
    <source>
        <dbReference type="ARBA" id="ARBA00022475"/>
    </source>
</evidence>
<feature type="transmembrane region" description="Helical" evidence="10">
    <location>
        <begin position="132"/>
        <end position="149"/>
    </location>
</feature>
<feature type="transmembrane region" description="Helical" evidence="10">
    <location>
        <begin position="201"/>
        <end position="226"/>
    </location>
</feature>
<dbReference type="Gene3D" id="1.20.120.1220">
    <property type="match status" value="1"/>
</dbReference>
<keyword evidence="4" id="KW-0997">Cell inner membrane</keyword>
<sequence length="263" mass="29637">MGIVFIAGLAIGSFLNAYIWRLHSGGSVWRGRSYCPKCKKGLAWYELIPLVSFFVQLGRCRGCNQKIDWQYPLVEFVTGILFILVFVNIKQMALAPLWREDLAIVVSWYLLAVLTILFVFDLRYGLVPDEAVLPAIVIAMAYNIILSYGKNPNHNYLLPTTYYLLAVAIGAGFFALQYWFSKGKWLGAGDIRIGALMGAMVGWPYIFEAIIISYIIGGFVGVFLLINGRKKFGQTLPLGTFLTLGTAIVFLYGEQLWRAYWKI</sequence>
<comment type="catalytic activity">
    <reaction evidence="9">
        <text>Typically cleaves a -Gly-|-Phe- bond to release an N-terminal, basic peptide of 5-8 residues from type IV prepilin, and then N-methylates the new N-terminal amino group, the methyl donor being S-adenosyl-L-methionine.</text>
        <dbReference type="EC" id="3.4.23.43"/>
    </reaction>
</comment>
<dbReference type="InterPro" id="IPR050882">
    <property type="entry name" value="Prepilin_peptidase/N-MTase"/>
</dbReference>
<evidence type="ECO:0000313" key="13">
    <source>
        <dbReference type="EMBL" id="OGL81227.1"/>
    </source>
</evidence>
<dbReference type="GO" id="GO:0008168">
    <property type="term" value="F:methyltransferase activity"/>
    <property type="evidence" value="ECO:0007669"/>
    <property type="project" value="UniProtKB-KW"/>
</dbReference>
<evidence type="ECO:0000259" key="11">
    <source>
        <dbReference type="Pfam" id="PF01478"/>
    </source>
</evidence>
<name>A0A1F7UU81_9BACT</name>
<dbReference type="STRING" id="1802401.A3B21_02970"/>
<gene>
    <name evidence="13" type="ORF">A3B21_02970</name>
</gene>
<dbReference type="Proteomes" id="UP000176897">
    <property type="component" value="Unassembled WGS sequence"/>
</dbReference>
<dbReference type="AlphaFoldDB" id="A0A1F7UU81"/>
<feature type="transmembrane region" description="Helical" evidence="10">
    <location>
        <begin position="71"/>
        <end position="90"/>
    </location>
</feature>
<dbReference type="EMBL" id="MGEJ01000009">
    <property type="protein sequence ID" value="OGL81227.1"/>
    <property type="molecule type" value="Genomic_DNA"/>
</dbReference>
<dbReference type="GO" id="GO:0005886">
    <property type="term" value="C:plasma membrane"/>
    <property type="evidence" value="ECO:0007669"/>
    <property type="project" value="UniProtKB-SubCell"/>
</dbReference>
<keyword evidence="3" id="KW-1003">Cell membrane</keyword>
<evidence type="ECO:0000313" key="14">
    <source>
        <dbReference type="Proteomes" id="UP000176897"/>
    </source>
</evidence>